<keyword evidence="2" id="KW-1185">Reference proteome</keyword>
<sequence length="108" mass="12555">MAHMVQYKAWYRETAPMLCHHNLDNMPPHFFTSSSTNRHFSPEDLMCSSQLYTNFQYTNRAFRFRNPMCPPTNQSGPIICLPCGNVRHQKTENWLVMCASGRNIIASQ</sequence>
<dbReference type="AlphaFoldDB" id="A0AAV4U9T8"/>
<reference evidence="1 2" key="1">
    <citation type="submission" date="2021-06" db="EMBL/GenBank/DDBJ databases">
        <title>Caerostris darwini draft genome.</title>
        <authorList>
            <person name="Kono N."/>
            <person name="Arakawa K."/>
        </authorList>
    </citation>
    <scope>NUCLEOTIDE SEQUENCE [LARGE SCALE GENOMIC DNA]</scope>
</reference>
<dbReference type="EMBL" id="BPLQ01010926">
    <property type="protein sequence ID" value="GIY54497.1"/>
    <property type="molecule type" value="Genomic_DNA"/>
</dbReference>
<organism evidence="1 2">
    <name type="scientific">Caerostris darwini</name>
    <dbReference type="NCBI Taxonomy" id="1538125"/>
    <lineage>
        <taxon>Eukaryota</taxon>
        <taxon>Metazoa</taxon>
        <taxon>Ecdysozoa</taxon>
        <taxon>Arthropoda</taxon>
        <taxon>Chelicerata</taxon>
        <taxon>Arachnida</taxon>
        <taxon>Araneae</taxon>
        <taxon>Araneomorphae</taxon>
        <taxon>Entelegynae</taxon>
        <taxon>Araneoidea</taxon>
        <taxon>Araneidae</taxon>
        <taxon>Caerostris</taxon>
    </lineage>
</organism>
<protein>
    <submittedName>
        <fullName evidence="1">Uncharacterized protein</fullName>
    </submittedName>
</protein>
<dbReference type="Proteomes" id="UP001054837">
    <property type="component" value="Unassembled WGS sequence"/>
</dbReference>
<comment type="caution">
    <text evidence="1">The sequence shown here is derived from an EMBL/GenBank/DDBJ whole genome shotgun (WGS) entry which is preliminary data.</text>
</comment>
<evidence type="ECO:0000313" key="1">
    <source>
        <dbReference type="EMBL" id="GIY54497.1"/>
    </source>
</evidence>
<evidence type="ECO:0000313" key="2">
    <source>
        <dbReference type="Proteomes" id="UP001054837"/>
    </source>
</evidence>
<gene>
    <name evidence="1" type="ORF">CDAR_553581</name>
</gene>
<accession>A0AAV4U9T8</accession>
<name>A0AAV4U9T8_9ARAC</name>
<proteinExistence type="predicted"/>